<protein>
    <submittedName>
        <fullName evidence="2">Uncharacterized protein</fullName>
    </submittedName>
</protein>
<dbReference type="AlphaFoldDB" id="A0ABD3MZ45"/>
<name>A0ABD3MZ45_9STRA</name>
<organism evidence="2 3">
    <name type="scientific">Discostella pseudostelligera</name>
    <dbReference type="NCBI Taxonomy" id="259834"/>
    <lineage>
        <taxon>Eukaryota</taxon>
        <taxon>Sar</taxon>
        <taxon>Stramenopiles</taxon>
        <taxon>Ochrophyta</taxon>
        <taxon>Bacillariophyta</taxon>
        <taxon>Coscinodiscophyceae</taxon>
        <taxon>Thalassiosirophycidae</taxon>
        <taxon>Stephanodiscales</taxon>
        <taxon>Stephanodiscaceae</taxon>
        <taxon>Discostella</taxon>
    </lineage>
</organism>
<dbReference type="EMBL" id="JALLBG020000092">
    <property type="protein sequence ID" value="KAL3765735.1"/>
    <property type="molecule type" value="Genomic_DNA"/>
</dbReference>
<feature type="region of interest" description="Disordered" evidence="1">
    <location>
        <begin position="244"/>
        <end position="270"/>
    </location>
</feature>
<proteinExistence type="predicted"/>
<evidence type="ECO:0000313" key="2">
    <source>
        <dbReference type="EMBL" id="KAL3765735.1"/>
    </source>
</evidence>
<keyword evidence="3" id="KW-1185">Reference proteome</keyword>
<feature type="region of interest" description="Disordered" evidence="1">
    <location>
        <begin position="584"/>
        <end position="613"/>
    </location>
</feature>
<accession>A0ABD3MZ45</accession>
<evidence type="ECO:0000313" key="3">
    <source>
        <dbReference type="Proteomes" id="UP001530293"/>
    </source>
</evidence>
<evidence type="ECO:0000256" key="1">
    <source>
        <dbReference type="SAM" id="MobiDB-lite"/>
    </source>
</evidence>
<dbReference type="Proteomes" id="UP001530293">
    <property type="component" value="Unassembled WGS sequence"/>
</dbReference>
<gene>
    <name evidence="2" type="ORF">ACHAWU_009703</name>
</gene>
<comment type="caution">
    <text evidence="2">The sequence shown here is derived from an EMBL/GenBank/DDBJ whole genome shotgun (WGS) entry which is preliminary data.</text>
</comment>
<reference evidence="2 3" key="1">
    <citation type="submission" date="2024-10" db="EMBL/GenBank/DDBJ databases">
        <title>Updated reference genomes for cyclostephanoid diatoms.</title>
        <authorList>
            <person name="Roberts W.R."/>
            <person name="Alverson A.J."/>
        </authorList>
    </citation>
    <scope>NUCLEOTIDE SEQUENCE [LARGE SCALE GENOMIC DNA]</scope>
    <source>
        <strain evidence="2 3">AJA232-27</strain>
    </source>
</reference>
<sequence length="755" mass="83387">MSSLPQKQNYDADDKLRKRSLVKLRELAASHQSIASCDVECSTNMNARCDDVNKSCSDTDEDDSAVLPSASKGVELIAPQSTLRRNEIWTPSQQIIKHQPSVLLRRSKSFSSSRNKFDKDVEMRAKKRVTFNDQQGDQDCVAAQNINHHRTESMRSMKDLSLLKIVSIVSNATASAAATMSKGGTPIKCSRTSGDGRYFRTRKHLIQENIALPQEEEDKAIFSAKHQQINVENIDPQLQTNTAFTRKSNGDSCNSSDVDDDDDPVTSTTSRGVEVVAPHSSNCLTESAPPLQQRQLLHHSLITIPGLRRIELPTLSFKKKACNAAGGLGHQVEESIPLRRTGELSLQHGVTQHESEKQCMTTVVDDNNFIDGYDDGNTICGLVKFASIGRDTSNESPKGVDELRHVYNLSDDQCLHSHHRRSSTYSRLIQMKNTPLSMISDEVCTASSASVGSSVSATLNYVMIPVHKDNTSSSSIDSMSAVYSRDKDKMLDRRMLITTESVPIPDDADSAAAESAMTANTDPIDIHKLTSWTFAIRDRPSMATARDCNYGNDLESVYEKFGIEQQLDLNLNIGCIGDVLGNNKSPHLPRSKPVDVDDVSTSHTSLATEDSRRRSQGVSETLVRFDDLDFDWLCGDVNGEGKRIHHAEAVLERIFDDVGNEISDLIPFLDGAMHAIRECRDDNHDCHTEFDCWTEFDGSTECGGNTVDGNTVKENGGAKEAFAKTNAIRMQSVVFVAPNVKKNSMIKILGQRLQE</sequence>
<feature type="compositionally biased region" description="Polar residues" evidence="1">
    <location>
        <begin position="599"/>
        <end position="608"/>
    </location>
</feature>